<sequence length="55" mass="6362">MRFCNSLMLLLLNFLLIVLNSFQTVCNHCCYVAAYSFMLQAMEFGLIDGILETEY</sequence>
<accession>A0A2P2JNF3</accession>
<organism evidence="2">
    <name type="scientific">Rhizophora mucronata</name>
    <name type="common">Asiatic mangrove</name>
    <dbReference type="NCBI Taxonomy" id="61149"/>
    <lineage>
        <taxon>Eukaryota</taxon>
        <taxon>Viridiplantae</taxon>
        <taxon>Streptophyta</taxon>
        <taxon>Embryophyta</taxon>
        <taxon>Tracheophyta</taxon>
        <taxon>Spermatophyta</taxon>
        <taxon>Magnoliopsida</taxon>
        <taxon>eudicotyledons</taxon>
        <taxon>Gunneridae</taxon>
        <taxon>Pentapetalae</taxon>
        <taxon>rosids</taxon>
        <taxon>fabids</taxon>
        <taxon>Malpighiales</taxon>
        <taxon>Rhizophoraceae</taxon>
        <taxon>Rhizophora</taxon>
    </lineage>
</organism>
<keyword evidence="1" id="KW-0732">Signal</keyword>
<protein>
    <submittedName>
        <fullName evidence="2">Uncharacterized protein</fullName>
    </submittedName>
</protein>
<evidence type="ECO:0000313" key="2">
    <source>
        <dbReference type="EMBL" id="MBW94982.1"/>
    </source>
</evidence>
<proteinExistence type="predicted"/>
<feature type="chain" id="PRO_5015191689" evidence="1">
    <location>
        <begin position="22"/>
        <end position="55"/>
    </location>
</feature>
<evidence type="ECO:0000256" key="1">
    <source>
        <dbReference type="SAM" id="SignalP"/>
    </source>
</evidence>
<reference evidence="2" key="1">
    <citation type="submission" date="2018-02" db="EMBL/GenBank/DDBJ databases">
        <title>Rhizophora mucronata_Transcriptome.</title>
        <authorList>
            <person name="Meera S.P."/>
            <person name="Sreeshan A."/>
            <person name="Augustine A."/>
        </authorList>
    </citation>
    <scope>NUCLEOTIDE SEQUENCE</scope>
    <source>
        <tissue evidence="2">Leaf</tissue>
    </source>
</reference>
<dbReference type="EMBL" id="GGEC01014499">
    <property type="protein sequence ID" value="MBW94982.1"/>
    <property type="molecule type" value="Transcribed_RNA"/>
</dbReference>
<name>A0A2P2JNF3_RHIMU</name>
<dbReference type="AlphaFoldDB" id="A0A2P2JNF3"/>
<feature type="signal peptide" evidence="1">
    <location>
        <begin position="1"/>
        <end position="21"/>
    </location>
</feature>